<keyword evidence="2" id="KW-0808">Transferase</keyword>
<dbReference type="SUPFAM" id="SSF55729">
    <property type="entry name" value="Acyl-CoA N-acyltransferases (Nat)"/>
    <property type="match status" value="1"/>
</dbReference>
<protein>
    <submittedName>
        <fullName evidence="2">GNAT superfamily N-acetyltransferase</fullName>
    </submittedName>
</protein>
<evidence type="ECO:0000313" key="3">
    <source>
        <dbReference type="Proteomes" id="UP000530571"/>
    </source>
</evidence>
<evidence type="ECO:0000259" key="1">
    <source>
        <dbReference type="PROSITE" id="PS51186"/>
    </source>
</evidence>
<sequence>MIRYKTLIGANATQEEVDTFVELVTLGGAVDEKYVRLGMIRPGAHIIFAEVAGRTVGVAALKVPSVEYRFGLQSVAKADYSLPESEYPYELGYVSVSPEHAGKGIAKTLVKKVMSLADGSGIFATTSNPAMKDGVLPPFKFVPAGQTWKNANGDTLRLLVRDSQNNEAVQ</sequence>
<keyword evidence="3" id="KW-1185">Reference proteome</keyword>
<dbReference type="RefSeq" id="WP_183486681.1">
    <property type="nucleotide sequence ID" value="NZ_JACIDZ010000007.1"/>
</dbReference>
<feature type="domain" description="N-acetyltransferase" evidence="1">
    <location>
        <begin position="7"/>
        <end position="163"/>
    </location>
</feature>
<proteinExistence type="predicted"/>
<dbReference type="AlphaFoldDB" id="A0A7W6KJR8"/>
<dbReference type="CDD" id="cd04301">
    <property type="entry name" value="NAT_SF"/>
    <property type="match status" value="1"/>
</dbReference>
<reference evidence="2 3" key="1">
    <citation type="submission" date="2020-08" db="EMBL/GenBank/DDBJ databases">
        <title>Genomic Encyclopedia of Type Strains, Phase IV (KMG-IV): sequencing the most valuable type-strain genomes for metagenomic binning, comparative biology and taxonomic classification.</title>
        <authorList>
            <person name="Goeker M."/>
        </authorList>
    </citation>
    <scope>NUCLEOTIDE SEQUENCE [LARGE SCALE GENOMIC DNA]</scope>
    <source>
        <strain evidence="2 3">DSM 28101</strain>
    </source>
</reference>
<dbReference type="InterPro" id="IPR016181">
    <property type="entry name" value="Acyl_CoA_acyltransferase"/>
</dbReference>
<dbReference type="InterPro" id="IPR000182">
    <property type="entry name" value="GNAT_dom"/>
</dbReference>
<gene>
    <name evidence="2" type="ORF">GGR30_002503</name>
</gene>
<comment type="caution">
    <text evidence="2">The sequence shown here is derived from an EMBL/GenBank/DDBJ whole genome shotgun (WGS) entry which is preliminary data.</text>
</comment>
<dbReference type="PROSITE" id="PS51186">
    <property type="entry name" value="GNAT"/>
    <property type="match status" value="1"/>
</dbReference>
<dbReference type="Gene3D" id="3.40.630.30">
    <property type="match status" value="1"/>
</dbReference>
<name>A0A7W6KJR8_9HYPH</name>
<accession>A0A7W6KJR8</accession>
<dbReference type="EMBL" id="JACIDZ010000007">
    <property type="protein sequence ID" value="MBB4122571.1"/>
    <property type="molecule type" value="Genomic_DNA"/>
</dbReference>
<organism evidence="2 3">
    <name type="scientific">Martelella radicis</name>
    <dbReference type="NCBI Taxonomy" id="1397476"/>
    <lineage>
        <taxon>Bacteria</taxon>
        <taxon>Pseudomonadati</taxon>
        <taxon>Pseudomonadota</taxon>
        <taxon>Alphaproteobacteria</taxon>
        <taxon>Hyphomicrobiales</taxon>
        <taxon>Aurantimonadaceae</taxon>
        <taxon>Martelella</taxon>
    </lineage>
</organism>
<dbReference type="Pfam" id="PF00583">
    <property type="entry name" value="Acetyltransf_1"/>
    <property type="match status" value="1"/>
</dbReference>
<dbReference type="Proteomes" id="UP000530571">
    <property type="component" value="Unassembled WGS sequence"/>
</dbReference>
<evidence type="ECO:0000313" key="2">
    <source>
        <dbReference type="EMBL" id="MBB4122571.1"/>
    </source>
</evidence>
<dbReference type="GO" id="GO:0016747">
    <property type="term" value="F:acyltransferase activity, transferring groups other than amino-acyl groups"/>
    <property type="evidence" value="ECO:0007669"/>
    <property type="project" value="InterPro"/>
</dbReference>